<dbReference type="GO" id="GO:0006310">
    <property type="term" value="P:DNA recombination"/>
    <property type="evidence" value="ECO:0007669"/>
    <property type="project" value="UniProtKB-UniRule"/>
</dbReference>
<keyword evidence="6 8" id="KW-0234">DNA repair</keyword>
<evidence type="ECO:0000259" key="10">
    <source>
        <dbReference type="Pfam" id="PF11967"/>
    </source>
</evidence>
<name>A0A2I1PB78_9MICO</name>
<accession>A0A2I1PB78</accession>
<dbReference type="NCBIfam" id="TIGR00613">
    <property type="entry name" value="reco"/>
    <property type="match status" value="1"/>
</dbReference>
<proteinExistence type="inferred from homology"/>
<dbReference type="GO" id="GO:0006302">
    <property type="term" value="P:double-strand break repair"/>
    <property type="evidence" value="ECO:0007669"/>
    <property type="project" value="TreeGrafter"/>
</dbReference>
<dbReference type="InterPro" id="IPR042242">
    <property type="entry name" value="RecO_C"/>
</dbReference>
<evidence type="ECO:0000256" key="4">
    <source>
        <dbReference type="ARBA" id="ARBA00022763"/>
    </source>
</evidence>
<dbReference type="Proteomes" id="UP000234206">
    <property type="component" value="Unassembled WGS sequence"/>
</dbReference>
<dbReference type="InterPro" id="IPR012340">
    <property type="entry name" value="NA-bd_OB-fold"/>
</dbReference>
<keyword evidence="12" id="KW-1185">Reference proteome</keyword>
<dbReference type="EMBL" id="PKIZ01000008">
    <property type="protein sequence ID" value="PKZ41886.1"/>
    <property type="molecule type" value="Genomic_DNA"/>
</dbReference>
<evidence type="ECO:0000256" key="7">
    <source>
        <dbReference type="ARBA" id="ARBA00033409"/>
    </source>
</evidence>
<dbReference type="SUPFAM" id="SSF50249">
    <property type="entry name" value="Nucleic acid-binding proteins"/>
    <property type="match status" value="1"/>
</dbReference>
<dbReference type="PANTHER" id="PTHR33991:SF1">
    <property type="entry name" value="DNA REPAIR PROTEIN RECO"/>
    <property type="match status" value="1"/>
</dbReference>
<dbReference type="HAMAP" id="MF_00201">
    <property type="entry name" value="RecO"/>
    <property type="match status" value="1"/>
</dbReference>
<dbReference type="GO" id="GO:0043590">
    <property type="term" value="C:bacterial nucleoid"/>
    <property type="evidence" value="ECO:0007669"/>
    <property type="project" value="TreeGrafter"/>
</dbReference>
<organism evidence="11 12">
    <name type="scientific">Kytococcus schroeteri</name>
    <dbReference type="NCBI Taxonomy" id="138300"/>
    <lineage>
        <taxon>Bacteria</taxon>
        <taxon>Bacillati</taxon>
        <taxon>Actinomycetota</taxon>
        <taxon>Actinomycetes</taxon>
        <taxon>Micrococcales</taxon>
        <taxon>Kytococcaceae</taxon>
        <taxon>Kytococcus</taxon>
    </lineage>
</organism>
<comment type="caution">
    <text evidence="11">The sequence shown here is derived from an EMBL/GenBank/DDBJ whole genome shotgun (WGS) entry which is preliminary data.</text>
</comment>
<evidence type="ECO:0000313" key="12">
    <source>
        <dbReference type="Proteomes" id="UP000234206"/>
    </source>
</evidence>
<protein>
    <recommendedName>
        <fullName evidence="3 8">DNA repair protein RecO</fullName>
    </recommendedName>
    <alternativeName>
        <fullName evidence="7 8">Recombination protein O</fullName>
    </alternativeName>
</protein>
<feature type="region of interest" description="Disordered" evidence="9">
    <location>
        <begin position="247"/>
        <end position="271"/>
    </location>
</feature>
<dbReference type="Gene3D" id="6.20.220.20">
    <property type="entry name" value="Recombination protein O, zinc-binding domain"/>
    <property type="match status" value="1"/>
</dbReference>
<keyword evidence="5 8" id="KW-0233">DNA recombination</keyword>
<dbReference type="PANTHER" id="PTHR33991">
    <property type="entry name" value="DNA REPAIR PROTEIN RECO"/>
    <property type="match status" value="1"/>
</dbReference>
<dbReference type="InterPro" id="IPR037278">
    <property type="entry name" value="ARFGAP/RecO"/>
</dbReference>
<dbReference type="RefSeq" id="WP_070705344.1">
    <property type="nucleotide sequence ID" value="NZ_JBHLVH010000004.1"/>
</dbReference>
<evidence type="ECO:0000256" key="9">
    <source>
        <dbReference type="SAM" id="MobiDB-lite"/>
    </source>
</evidence>
<dbReference type="Pfam" id="PF11967">
    <property type="entry name" value="RecO_N"/>
    <property type="match status" value="1"/>
</dbReference>
<gene>
    <name evidence="8" type="primary">recO</name>
    <name evidence="11" type="ORF">CYJ76_05410</name>
</gene>
<evidence type="ECO:0000313" key="11">
    <source>
        <dbReference type="EMBL" id="PKZ41886.1"/>
    </source>
</evidence>
<dbReference type="InterPro" id="IPR003717">
    <property type="entry name" value="RecO"/>
</dbReference>
<dbReference type="SUPFAM" id="SSF57863">
    <property type="entry name" value="ArfGap/RecO-like zinc finger"/>
    <property type="match status" value="1"/>
</dbReference>
<dbReference type="OrthoDB" id="9812244at2"/>
<sequence length="271" mass="29192">MPLYRDAAIVLRTHPLGEADRIVTMLGHQRGKVRAVAKGVRRTRSRFGARLEPAMVVDVQCYEGRSLDTITQAESMATYGEAISRDYAGWVCAQVMCETADSLLDEGEPNPPQFRLLAGALSALAAGQWPADVLMDAYLLRAMAVAGWPMATRDCAACGAPGPHRGVHVAAGGVVCPSCRRAGAWAPHPDSIRLLDALGESHWSTVREVLGTEGAASRRREVQELVTAHLQWHTDRQVRSVRHLDPDLVLTGPGPVQPTEHAAPSAETTGQ</sequence>
<evidence type="ECO:0000256" key="5">
    <source>
        <dbReference type="ARBA" id="ARBA00023172"/>
    </source>
</evidence>
<dbReference type="Pfam" id="PF02565">
    <property type="entry name" value="RecO_C"/>
    <property type="match status" value="1"/>
</dbReference>
<evidence type="ECO:0000256" key="1">
    <source>
        <dbReference type="ARBA" id="ARBA00003065"/>
    </source>
</evidence>
<dbReference type="Gene3D" id="1.20.1440.120">
    <property type="entry name" value="Recombination protein O, C-terminal domain"/>
    <property type="match status" value="1"/>
</dbReference>
<comment type="function">
    <text evidence="1 8">Involved in DNA repair and RecF pathway recombination.</text>
</comment>
<evidence type="ECO:0000256" key="2">
    <source>
        <dbReference type="ARBA" id="ARBA00007452"/>
    </source>
</evidence>
<reference evidence="11 12" key="1">
    <citation type="submission" date="2017-12" db="EMBL/GenBank/DDBJ databases">
        <title>Phylogenetic diversity of female urinary microbiome.</title>
        <authorList>
            <person name="Thomas-White K."/>
            <person name="Wolfe A.J."/>
        </authorList>
    </citation>
    <scope>NUCLEOTIDE SEQUENCE [LARGE SCALE GENOMIC DNA]</scope>
    <source>
        <strain evidence="11 12">UMB1298</strain>
    </source>
</reference>
<feature type="domain" description="DNA replication/recombination mediator RecO N-terminal" evidence="10">
    <location>
        <begin position="1"/>
        <end position="78"/>
    </location>
</feature>
<evidence type="ECO:0000256" key="8">
    <source>
        <dbReference type="HAMAP-Rule" id="MF_00201"/>
    </source>
</evidence>
<evidence type="ECO:0000256" key="6">
    <source>
        <dbReference type="ARBA" id="ARBA00023204"/>
    </source>
</evidence>
<keyword evidence="4 8" id="KW-0227">DNA damage</keyword>
<comment type="similarity">
    <text evidence="2 8">Belongs to the RecO family.</text>
</comment>
<dbReference type="AlphaFoldDB" id="A0A2I1PB78"/>
<evidence type="ECO:0000256" key="3">
    <source>
        <dbReference type="ARBA" id="ARBA00021310"/>
    </source>
</evidence>
<dbReference type="InterPro" id="IPR022572">
    <property type="entry name" value="DNA_rep/recomb_RecO_N"/>
</dbReference>
<dbReference type="Gene3D" id="2.40.50.140">
    <property type="entry name" value="Nucleic acid-binding proteins"/>
    <property type="match status" value="1"/>
</dbReference>